<dbReference type="PANTHER" id="PTHR24171">
    <property type="entry name" value="ANKYRIN REPEAT DOMAIN-CONTAINING PROTEIN 39-RELATED"/>
    <property type="match status" value="1"/>
</dbReference>
<dbReference type="EMBL" id="JARQWQ010000010">
    <property type="protein sequence ID" value="KAK2569375.1"/>
    <property type="molecule type" value="Genomic_DNA"/>
</dbReference>
<evidence type="ECO:0000313" key="4">
    <source>
        <dbReference type="EMBL" id="KAK2569375.1"/>
    </source>
</evidence>
<dbReference type="GO" id="GO:0031436">
    <property type="term" value="C:BRCA1-BARD1 complex"/>
    <property type="evidence" value="ECO:0007669"/>
    <property type="project" value="TreeGrafter"/>
</dbReference>
<name>A0AAD9VCY9_ACRCE</name>
<dbReference type="SUPFAM" id="SSF48403">
    <property type="entry name" value="Ankyrin repeat"/>
    <property type="match status" value="1"/>
</dbReference>
<feature type="repeat" description="ANK" evidence="3">
    <location>
        <begin position="67"/>
        <end position="99"/>
    </location>
</feature>
<evidence type="ECO:0000256" key="1">
    <source>
        <dbReference type="ARBA" id="ARBA00022737"/>
    </source>
</evidence>
<reference evidence="4" key="1">
    <citation type="journal article" date="2023" name="G3 (Bethesda)">
        <title>Whole genome assembly and annotation of the endangered Caribbean coral Acropora cervicornis.</title>
        <authorList>
            <person name="Selwyn J.D."/>
            <person name="Vollmer S.V."/>
        </authorList>
    </citation>
    <scope>NUCLEOTIDE SEQUENCE</scope>
    <source>
        <strain evidence="4">K2</strain>
    </source>
</reference>
<dbReference type="GO" id="GO:0070531">
    <property type="term" value="C:BRCA1-A complex"/>
    <property type="evidence" value="ECO:0007669"/>
    <property type="project" value="TreeGrafter"/>
</dbReference>
<dbReference type="Pfam" id="PF12796">
    <property type="entry name" value="Ank_2"/>
    <property type="match status" value="1"/>
</dbReference>
<keyword evidence="1" id="KW-0677">Repeat</keyword>
<comment type="caution">
    <text evidence="4">The sequence shown here is derived from an EMBL/GenBank/DDBJ whole genome shotgun (WGS) entry which is preliminary data.</text>
</comment>
<dbReference type="AlphaFoldDB" id="A0AAD9VCY9"/>
<protein>
    <submittedName>
        <fullName evidence="4">Myotrophin</fullName>
    </submittedName>
</protein>
<dbReference type="PROSITE" id="PS50088">
    <property type="entry name" value="ANK_REPEAT"/>
    <property type="match status" value="2"/>
</dbReference>
<dbReference type="GO" id="GO:0004842">
    <property type="term" value="F:ubiquitin-protein transferase activity"/>
    <property type="evidence" value="ECO:0007669"/>
    <property type="project" value="TreeGrafter"/>
</dbReference>
<dbReference type="Gene3D" id="1.25.40.20">
    <property type="entry name" value="Ankyrin repeat-containing domain"/>
    <property type="match status" value="1"/>
</dbReference>
<keyword evidence="2 3" id="KW-0040">ANK repeat</keyword>
<dbReference type="PANTHER" id="PTHR24171:SF8">
    <property type="entry name" value="BRCA1-ASSOCIATED RING DOMAIN PROTEIN 1"/>
    <property type="match status" value="1"/>
</dbReference>
<proteinExistence type="predicted"/>
<reference evidence="4" key="2">
    <citation type="journal article" date="2023" name="Science">
        <title>Genomic signatures of disease resistance in endangered staghorn corals.</title>
        <authorList>
            <person name="Vollmer S.V."/>
            <person name="Selwyn J.D."/>
            <person name="Despard B.A."/>
            <person name="Roesel C.L."/>
        </authorList>
    </citation>
    <scope>NUCLEOTIDE SEQUENCE</scope>
    <source>
        <strain evidence="4">K2</strain>
    </source>
</reference>
<sequence length="118" mass="13050">MEEQLVWACKNGDMDQVKALVNKLGSDVNKPLLGGRNALHFAAEYGQQEVIEFLISKGADVNRPDSHGITALLASIFENQRDSVELLLKKGANKNGRAPDGMSYYECAETDEIKRLLK</sequence>
<feature type="repeat" description="ANK" evidence="3">
    <location>
        <begin position="34"/>
        <end position="66"/>
    </location>
</feature>
<dbReference type="PROSITE" id="PS50297">
    <property type="entry name" value="ANK_REP_REGION"/>
    <property type="match status" value="1"/>
</dbReference>
<evidence type="ECO:0000256" key="2">
    <source>
        <dbReference type="ARBA" id="ARBA00023043"/>
    </source>
</evidence>
<organism evidence="4 5">
    <name type="scientific">Acropora cervicornis</name>
    <name type="common">Staghorn coral</name>
    <dbReference type="NCBI Taxonomy" id="6130"/>
    <lineage>
        <taxon>Eukaryota</taxon>
        <taxon>Metazoa</taxon>
        <taxon>Cnidaria</taxon>
        <taxon>Anthozoa</taxon>
        <taxon>Hexacorallia</taxon>
        <taxon>Scleractinia</taxon>
        <taxon>Astrocoeniina</taxon>
        <taxon>Acroporidae</taxon>
        <taxon>Acropora</taxon>
    </lineage>
</organism>
<dbReference type="GO" id="GO:0085020">
    <property type="term" value="P:protein K6-linked ubiquitination"/>
    <property type="evidence" value="ECO:0007669"/>
    <property type="project" value="TreeGrafter"/>
</dbReference>
<gene>
    <name evidence="4" type="ORF">P5673_006297</name>
</gene>
<evidence type="ECO:0000313" key="5">
    <source>
        <dbReference type="Proteomes" id="UP001249851"/>
    </source>
</evidence>
<keyword evidence="5" id="KW-1185">Reference proteome</keyword>
<dbReference type="PRINTS" id="PR01415">
    <property type="entry name" value="ANKYRIN"/>
</dbReference>
<dbReference type="InterPro" id="IPR002110">
    <property type="entry name" value="Ankyrin_rpt"/>
</dbReference>
<accession>A0AAD9VCY9</accession>
<dbReference type="InterPro" id="IPR036770">
    <property type="entry name" value="Ankyrin_rpt-contain_sf"/>
</dbReference>
<evidence type="ECO:0000256" key="3">
    <source>
        <dbReference type="PROSITE-ProRule" id="PRU00023"/>
    </source>
</evidence>
<dbReference type="SMART" id="SM00248">
    <property type="entry name" value="ANK"/>
    <property type="match status" value="3"/>
</dbReference>
<dbReference type="Proteomes" id="UP001249851">
    <property type="component" value="Unassembled WGS sequence"/>
</dbReference>